<evidence type="ECO:0000313" key="2">
    <source>
        <dbReference type="EMBL" id="KPH71750.1"/>
    </source>
</evidence>
<name>A0ABR5MGL4_9BACI</name>
<dbReference type="RefSeq" id="WP_060669010.1">
    <property type="nucleotide sequence ID" value="NZ_LGTK01000064.1"/>
</dbReference>
<dbReference type="EMBL" id="LGTK01000064">
    <property type="protein sequence ID" value="KPH71750.1"/>
    <property type="molecule type" value="Genomic_DNA"/>
</dbReference>
<keyword evidence="1" id="KW-0812">Transmembrane</keyword>
<sequence length="133" mass="15481">MIRKPKLIVFIILFCISLVLNIYLGITSYLKSTYTPDSDDLEFLAEMTKMVLESEQYEEIASKEPVYAIKQGVSRFNVDDPSSVFHYEIYVQTDQQSYIFTCKDEACSDVENEGWTYSRYSDEEPILPLNENK</sequence>
<keyword evidence="1" id="KW-0472">Membrane</keyword>
<feature type="transmembrane region" description="Helical" evidence="1">
    <location>
        <begin position="7"/>
        <end position="26"/>
    </location>
</feature>
<keyword evidence="1" id="KW-1133">Transmembrane helix</keyword>
<protein>
    <recommendedName>
        <fullName evidence="4">DUF3139 domain-containing protein</fullName>
    </recommendedName>
</protein>
<accession>A0ABR5MGL4</accession>
<keyword evidence="3" id="KW-1185">Reference proteome</keyword>
<reference evidence="2 3" key="1">
    <citation type="submission" date="2015-07" db="EMBL/GenBank/DDBJ databases">
        <title>High-quality draft genome sequence of Oceanobacillus caeni HM6, a bacillus isolated from a human feces.</title>
        <authorList>
            <person name="Kumar J."/>
            <person name="Verma M.K."/>
            <person name="Pandey R."/>
            <person name="Bhambi M."/>
            <person name="Chauhan N."/>
        </authorList>
    </citation>
    <scope>NUCLEOTIDE SEQUENCE [LARGE SCALE GENOMIC DNA]</scope>
    <source>
        <strain evidence="2 3">HM6</strain>
    </source>
</reference>
<dbReference type="Proteomes" id="UP000037854">
    <property type="component" value="Unassembled WGS sequence"/>
</dbReference>
<gene>
    <name evidence="2" type="ORF">AFL42_14320</name>
</gene>
<proteinExistence type="predicted"/>
<evidence type="ECO:0000313" key="3">
    <source>
        <dbReference type="Proteomes" id="UP000037854"/>
    </source>
</evidence>
<comment type="caution">
    <text evidence="2">The sequence shown here is derived from an EMBL/GenBank/DDBJ whole genome shotgun (WGS) entry which is preliminary data.</text>
</comment>
<evidence type="ECO:0008006" key="4">
    <source>
        <dbReference type="Google" id="ProtNLM"/>
    </source>
</evidence>
<evidence type="ECO:0000256" key="1">
    <source>
        <dbReference type="SAM" id="Phobius"/>
    </source>
</evidence>
<organism evidence="2 3">
    <name type="scientific">Oceanobacillus caeni</name>
    <dbReference type="NCBI Taxonomy" id="405946"/>
    <lineage>
        <taxon>Bacteria</taxon>
        <taxon>Bacillati</taxon>
        <taxon>Bacillota</taxon>
        <taxon>Bacilli</taxon>
        <taxon>Bacillales</taxon>
        <taxon>Bacillaceae</taxon>
        <taxon>Oceanobacillus</taxon>
    </lineage>
</organism>